<name>A0A6L5YNK9_9FIRM</name>
<dbReference type="EMBL" id="VUMU01000037">
    <property type="protein sequence ID" value="MST59287.1"/>
    <property type="molecule type" value="Genomic_DNA"/>
</dbReference>
<feature type="non-terminal residue" evidence="2">
    <location>
        <position position="550"/>
    </location>
</feature>
<protein>
    <submittedName>
        <fullName evidence="2">DUF3849 domain-containing protein</fullName>
    </submittedName>
</protein>
<dbReference type="RefSeq" id="WP_154498919.1">
    <property type="nucleotide sequence ID" value="NZ_VUMU01000037.1"/>
</dbReference>
<evidence type="ECO:0000313" key="3">
    <source>
        <dbReference type="Proteomes" id="UP000476055"/>
    </source>
</evidence>
<dbReference type="InterPro" id="IPR024383">
    <property type="entry name" value="DUF3849"/>
</dbReference>
<reference evidence="2 3" key="1">
    <citation type="submission" date="2019-08" db="EMBL/GenBank/DDBJ databases">
        <title>In-depth cultivation of the pig gut microbiome towards novel bacterial diversity and tailored functional studies.</title>
        <authorList>
            <person name="Wylensek D."/>
            <person name="Hitch T.C.A."/>
            <person name="Clavel T."/>
        </authorList>
    </citation>
    <scope>NUCLEOTIDE SEQUENCE [LARGE SCALE GENOMIC DNA]</scope>
    <source>
        <strain evidence="2 3">WCA3-601-WT-6H</strain>
    </source>
</reference>
<comment type="caution">
    <text evidence="2">The sequence shown here is derived from an EMBL/GenBank/DDBJ whole genome shotgun (WGS) entry which is preliminary data.</text>
</comment>
<dbReference type="Pfam" id="PF12960">
    <property type="entry name" value="DUF3849"/>
    <property type="match status" value="1"/>
</dbReference>
<gene>
    <name evidence="2" type="ORF">FYJ59_13765</name>
</gene>
<accession>A0A6L5YNK9</accession>
<dbReference type="AlphaFoldDB" id="A0A6L5YNK9"/>
<feature type="non-terminal residue" evidence="2">
    <location>
        <position position="1"/>
    </location>
</feature>
<organism evidence="2 3">
    <name type="scientific">Waltera intestinalis</name>
    <dbReference type="NCBI Taxonomy" id="2606635"/>
    <lineage>
        <taxon>Bacteria</taxon>
        <taxon>Bacillati</taxon>
        <taxon>Bacillota</taxon>
        <taxon>Clostridia</taxon>
        <taxon>Lachnospirales</taxon>
        <taxon>Lachnospiraceae</taxon>
        <taxon>Waltera</taxon>
    </lineage>
</organism>
<evidence type="ECO:0000313" key="2">
    <source>
        <dbReference type="EMBL" id="MST59287.1"/>
    </source>
</evidence>
<evidence type="ECO:0000259" key="1">
    <source>
        <dbReference type="Pfam" id="PF12960"/>
    </source>
</evidence>
<dbReference type="Proteomes" id="UP000476055">
    <property type="component" value="Unassembled WGS sequence"/>
</dbReference>
<feature type="domain" description="DUF3849" evidence="1">
    <location>
        <begin position="464"/>
        <end position="547"/>
    </location>
</feature>
<sequence length="550" mass="63148">GYFQSEQDAVLQTEYLKNSFRMEEFTELYIGDVRAGYRADEDGLTMWKGNYLTREAESRLSWEDARYWVNSYIEDGVYLLPGEVAEQIDTDGMFKQLDLFTMFSEQVGNIAMKQAEEKSVMPAGFVLPEQQIDDILRSGGGRDDSRKRIYAKYQQRKTPEEMTAFLKKEYGTTGKGFEFDGKQIAVWFDEGGMRVGYGTSATEHPILTMEWKDIEQNIRRQVENGTYMGANEAYLVDEVERGRIANHLFFFFRDGMGEMPEELELKAGNYPDAHARLVELLSTPEEVERIAAHMDHALHQLETGEKRLRFRSVMPKEELRAELDNLLVDKLTFPAAEHVEIKHEDFITQDEIDHRLGKGSGFSQGPFRIYDYFKEGHDSKEAANFLKNEYGTGGSSHALAGADHSYEDHDAKGIKLKKGNIGKPYAEVLLSWKVVEKRIRKLIEEDKYLSTEGKEAYAQYRVEQEQKALEQAQAKMEHETKVACKNAIEKAIAEKFDGYRLPKDTAEAVIQEYGSERVSYVLANSVMHKRQDGRFSPENKEWAKAIEPYA</sequence>
<keyword evidence="3" id="KW-1185">Reference proteome</keyword>
<proteinExistence type="predicted"/>